<evidence type="ECO:0000256" key="6">
    <source>
        <dbReference type="ARBA" id="ARBA00022705"/>
    </source>
</evidence>
<dbReference type="GO" id="GO:0003887">
    <property type="term" value="F:DNA-directed DNA polymerase activity"/>
    <property type="evidence" value="ECO:0007669"/>
    <property type="project" value="UniProtKB-UniRule"/>
</dbReference>
<dbReference type="FunFam" id="1.10.150.20:FF:000002">
    <property type="entry name" value="DNA polymerase I"/>
    <property type="match status" value="1"/>
</dbReference>
<dbReference type="Gene3D" id="3.40.50.1010">
    <property type="entry name" value="5'-nuclease"/>
    <property type="match status" value="1"/>
</dbReference>
<keyword evidence="9 16" id="KW-0378">Hydrolase</keyword>
<organism evidence="19 20">
    <name type="scientific">Finegoldia magna</name>
    <name type="common">Peptostreptococcus magnus</name>
    <dbReference type="NCBI Taxonomy" id="1260"/>
    <lineage>
        <taxon>Bacteria</taxon>
        <taxon>Bacillati</taxon>
        <taxon>Bacillota</taxon>
        <taxon>Tissierellia</taxon>
        <taxon>Tissierellales</taxon>
        <taxon>Peptoniphilaceae</taxon>
        <taxon>Finegoldia</taxon>
    </lineage>
</organism>
<dbReference type="PANTHER" id="PTHR10133:SF27">
    <property type="entry name" value="DNA POLYMERASE NU"/>
    <property type="match status" value="1"/>
</dbReference>
<dbReference type="SMART" id="SM00279">
    <property type="entry name" value="HhH2"/>
    <property type="match status" value="1"/>
</dbReference>
<evidence type="ECO:0000313" key="19">
    <source>
        <dbReference type="EMBL" id="OXZ33421.1"/>
    </source>
</evidence>
<keyword evidence="13 16" id="KW-0234">DNA repair</keyword>
<dbReference type="Pfam" id="PF22619">
    <property type="entry name" value="DNA_polI_exo1"/>
    <property type="match status" value="1"/>
</dbReference>
<dbReference type="Proteomes" id="UP000215546">
    <property type="component" value="Unassembled WGS sequence"/>
</dbReference>
<dbReference type="Gene3D" id="3.30.420.10">
    <property type="entry name" value="Ribonuclease H-like superfamily/Ribonuclease H"/>
    <property type="match status" value="1"/>
</dbReference>
<dbReference type="InterPro" id="IPR054690">
    <property type="entry name" value="DNA_polI_exonuclease"/>
</dbReference>
<evidence type="ECO:0000313" key="20">
    <source>
        <dbReference type="Proteomes" id="UP000215546"/>
    </source>
</evidence>
<evidence type="ECO:0000256" key="10">
    <source>
        <dbReference type="ARBA" id="ARBA00022839"/>
    </source>
</evidence>
<dbReference type="Pfam" id="PF01367">
    <property type="entry name" value="5_3_exonuc"/>
    <property type="match status" value="1"/>
</dbReference>
<dbReference type="GO" id="GO:0003677">
    <property type="term" value="F:DNA binding"/>
    <property type="evidence" value="ECO:0007669"/>
    <property type="project" value="UniProtKB-UniRule"/>
</dbReference>
<comment type="catalytic activity">
    <reaction evidence="14 16">
        <text>DNA(n) + a 2'-deoxyribonucleoside 5'-triphosphate = DNA(n+1) + diphosphate</text>
        <dbReference type="Rhea" id="RHEA:22508"/>
        <dbReference type="Rhea" id="RHEA-COMP:17339"/>
        <dbReference type="Rhea" id="RHEA-COMP:17340"/>
        <dbReference type="ChEBI" id="CHEBI:33019"/>
        <dbReference type="ChEBI" id="CHEBI:61560"/>
        <dbReference type="ChEBI" id="CHEBI:173112"/>
        <dbReference type="EC" id="2.7.7.7"/>
    </reaction>
</comment>
<dbReference type="InterPro" id="IPR008918">
    <property type="entry name" value="HhH2"/>
</dbReference>
<keyword evidence="4 16" id="KW-0808">Transferase</keyword>
<dbReference type="NCBIfam" id="TIGR00593">
    <property type="entry name" value="pola"/>
    <property type="match status" value="1"/>
</dbReference>
<feature type="domain" description="5'-3' exonuclease" evidence="17">
    <location>
        <begin position="3"/>
        <end position="265"/>
    </location>
</feature>
<evidence type="ECO:0000256" key="2">
    <source>
        <dbReference type="ARBA" id="ARBA00012417"/>
    </source>
</evidence>
<comment type="caution">
    <text evidence="19">The sequence shown here is derived from an EMBL/GenBank/DDBJ whole genome shotgun (WGS) entry which is preliminary data.</text>
</comment>
<sequence>MSKKALIIDGSSLLFRGFYAIRDLTTKDGVHTNGVFGFMNMYYSVMDKLDPELVVVCFDRKEPTFRHEKYSEYKGNRQETPEELIAQFDMLKELLQAMGVSYIDLKGYEADDIAGTLAKQASSKNYDVYLLTGDKDYLQLIDENTKVVLTKRGITEIKIYDVDTLKEEYGITPKQMIDLKGLMGDKSDNIPGIDGVGEKTALKYIQKYGSIEGLYENVDEISGKKTKQKVIDGEEIAYLSRELGTINTDVPEDLMGFGIDDCNIKEADKNHLIEVLTKLEFNSFIKKLPNEESSEKFEYENLDENVDEIKAYIKENKKFTFALFNDDYYVDNEPVIFAIYTDNVYITRNVDVVKSFKEEFESKDINKLSFDIKPCIYHLMRYGIDISYNYDDVVIIEYLLDPSKTSYSMERSDPKIIGYDFKPLEDITGKGRSKRTILESDEKEIDNYVVKYMMFTNKLYEKISEIEEEDMMHLYRDVEIPLIKVLCDMEFMGVCVEKETLVEMGELFEDEIKSIEESVEELIGKKININSSKQLAEVLFEDLELPVIKKNKTGPSTDQEVLEALSGRHEIIDYILRYRTIAKLKTTYIDGMVDLIKEDGKIHTTFQQTIAQTGRISSTNPNLQNIPIRTEEGRLIRKAFVPSKGSVLLDADYSQIELRVLADLANDEVMINAFKNGADIHRKTASEVFKVDFDKVTSLQRSNAKAVNFGIVYGIGDYSLSKDLHITRKEAKEYIENYLNTYKGIKQYMEDIVAIGKEKGYVETIMNRRRYIPELKSKNYNVRSFGERVALNTPIQGSAADIIKVAMVKFYNRLNEEKLKAKLILQVHDELIVDCPQDEREKVLEIMKDVMTHAVDLKVDMKIDVNSADNWYDAK</sequence>
<protein>
    <recommendedName>
        <fullName evidence="3 15">DNA polymerase I</fullName>
        <ecNumber evidence="2 15">2.7.7.7</ecNumber>
    </recommendedName>
</protein>
<dbReference type="NCBIfam" id="NF004397">
    <property type="entry name" value="PRK05755.1"/>
    <property type="match status" value="1"/>
</dbReference>
<dbReference type="Gene3D" id="1.10.150.20">
    <property type="entry name" value="5' to 3' exonuclease, C-terminal subdomain"/>
    <property type="match status" value="2"/>
</dbReference>
<dbReference type="FunFam" id="1.20.1060.10:FF:000001">
    <property type="entry name" value="DNA polymerase I"/>
    <property type="match status" value="1"/>
</dbReference>
<keyword evidence="7" id="KW-0540">Nuclease</keyword>
<comment type="function">
    <text evidence="16">In addition to polymerase activity, this DNA polymerase exhibits 5'-3' exonuclease activity.</text>
</comment>
<evidence type="ECO:0000256" key="12">
    <source>
        <dbReference type="ARBA" id="ARBA00023125"/>
    </source>
</evidence>
<evidence type="ECO:0000256" key="4">
    <source>
        <dbReference type="ARBA" id="ARBA00022679"/>
    </source>
</evidence>
<dbReference type="FunFam" id="3.40.50.1010:FF:000001">
    <property type="entry name" value="DNA polymerase I"/>
    <property type="match status" value="1"/>
</dbReference>
<dbReference type="Gene3D" id="1.20.1060.10">
    <property type="entry name" value="Taq DNA Polymerase, Chain T, domain 4"/>
    <property type="match status" value="1"/>
</dbReference>
<evidence type="ECO:0000259" key="18">
    <source>
        <dbReference type="SMART" id="SM00482"/>
    </source>
</evidence>
<dbReference type="InterPro" id="IPR012337">
    <property type="entry name" value="RNaseH-like_sf"/>
</dbReference>
<keyword evidence="8 16" id="KW-0227">DNA damage</keyword>
<dbReference type="InterPro" id="IPR002421">
    <property type="entry name" value="5-3_exonuclease"/>
</dbReference>
<dbReference type="CDD" id="cd09898">
    <property type="entry name" value="H3TH_53EXO"/>
    <property type="match status" value="1"/>
</dbReference>
<gene>
    <name evidence="16" type="primary">polA</name>
    <name evidence="19" type="ORF">B9N55_03360</name>
</gene>
<dbReference type="InterPro" id="IPR018320">
    <property type="entry name" value="DNA_polymerase_1"/>
</dbReference>
<dbReference type="Pfam" id="PF02739">
    <property type="entry name" value="5_3_exonuc_N"/>
    <property type="match status" value="1"/>
</dbReference>
<evidence type="ECO:0000256" key="14">
    <source>
        <dbReference type="ARBA" id="ARBA00049244"/>
    </source>
</evidence>
<keyword evidence="11 16" id="KW-0239">DNA-directed DNA polymerase</keyword>
<dbReference type="Pfam" id="PF00476">
    <property type="entry name" value="DNA_pol_A"/>
    <property type="match status" value="1"/>
</dbReference>
<keyword evidence="10 16" id="KW-0269">Exonuclease</keyword>
<dbReference type="RefSeq" id="WP_094208304.1">
    <property type="nucleotide sequence ID" value="NZ_NDYE01000006.1"/>
</dbReference>
<evidence type="ECO:0000256" key="13">
    <source>
        <dbReference type="ARBA" id="ARBA00023204"/>
    </source>
</evidence>
<evidence type="ECO:0000256" key="1">
    <source>
        <dbReference type="ARBA" id="ARBA00007705"/>
    </source>
</evidence>
<dbReference type="EC" id="2.7.7.7" evidence="2 15"/>
<dbReference type="AlphaFoldDB" id="A0A233VM52"/>
<dbReference type="InterPro" id="IPR002298">
    <property type="entry name" value="DNA_polymerase_A"/>
</dbReference>
<dbReference type="SMART" id="SM00475">
    <property type="entry name" value="53EXOc"/>
    <property type="match status" value="1"/>
</dbReference>
<dbReference type="InterPro" id="IPR043502">
    <property type="entry name" value="DNA/RNA_pol_sf"/>
</dbReference>
<dbReference type="PRINTS" id="PR00868">
    <property type="entry name" value="DNAPOLI"/>
</dbReference>
<dbReference type="Gene3D" id="3.30.70.370">
    <property type="match status" value="1"/>
</dbReference>
<dbReference type="InterPro" id="IPR029060">
    <property type="entry name" value="PIN-like_dom_sf"/>
</dbReference>
<dbReference type="InterPro" id="IPR019760">
    <property type="entry name" value="DNA-dir_DNA_pol_A_CS"/>
</dbReference>
<proteinExistence type="inferred from homology"/>
<evidence type="ECO:0000256" key="8">
    <source>
        <dbReference type="ARBA" id="ARBA00022763"/>
    </source>
</evidence>
<dbReference type="SUPFAM" id="SSF56672">
    <property type="entry name" value="DNA/RNA polymerases"/>
    <property type="match status" value="1"/>
</dbReference>
<evidence type="ECO:0000256" key="15">
    <source>
        <dbReference type="NCBIfam" id="TIGR00593"/>
    </source>
</evidence>
<evidence type="ECO:0000256" key="16">
    <source>
        <dbReference type="RuleBase" id="RU004460"/>
    </source>
</evidence>
<feature type="domain" description="DNA-directed DNA polymerase family A palm" evidence="18">
    <location>
        <begin position="633"/>
        <end position="839"/>
    </location>
</feature>
<keyword evidence="6 16" id="KW-0235">DNA replication</keyword>
<dbReference type="InterPro" id="IPR020045">
    <property type="entry name" value="DNA_polI_H3TH"/>
</dbReference>
<dbReference type="CDD" id="cd09859">
    <property type="entry name" value="PIN_53EXO"/>
    <property type="match status" value="1"/>
</dbReference>
<accession>A0A233VM52</accession>
<dbReference type="FunFam" id="1.10.150.20:FF:000003">
    <property type="entry name" value="DNA polymerase I"/>
    <property type="match status" value="1"/>
</dbReference>
<evidence type="ECO:0000259" key="17">
    <source>
        <dbReference type="SMART" id="SM00475"/>
    </source>
</evidence>
<evidence type="ECO:0000256" key="3">
    <source>
        <dbReference type="ARBA" id="ARBA00020311"/>
    </source>
</evidence>
<evidence type="ECO:0000256" key="11">
    <source>
        <dbReference type="ARBA" id="ARBA00022932"/>
    </source>
</evidence>
<dbReference type="EMBL" id="NDYE01000006">
    <property type="protein sequence ID" value="OXZ33421.1"/>
    <property type="molecule type" value="Genomic_DNA"/>
</dbReference>
<dbReference type="CDD" id="cd08637">
    <property type="entry name" value="DNA_pol_A_pol_I_C"/>
    <property type="match status" value="1"/>
</dbReference>
<dbReference type="GO" id="GO:0006261">
    <property type="term" value="P:DNA-templated DNA replication"/>
    <property type="evidence" value="ECO:0007669"/>
    <property type="project" value="UniProtKB-UniRule"/>
</dbReference>
<comment type="similarity">
    <text evidence="1 16">Belongs to the DNA polymerase type-A family.</text>
</comment>
<dbReference type="SUPFAM" id="SSF88723">
    <property type="entry name" value="PIN domain-like"/>
    <property type="match status" value="1"/>
</dbReference>
<dbReference type="SMART" id="SM00482">
    <property type="entry name" value="POLAc"/>
    <property type="match status" value="1"/>
</dbReference>
<dbReference type="InterPro" id="IPR020046">
    <property type="entry name" value="5-3_exonucl_a-hlix_arch_N"/>
</dbReference>
<dbReference type="GO" id="GO:0008409">
    <property type="term" value="F:5'-3' exonuclease activity"/>
    <property type="evidence" value="ECO:0007669"/>
    <property type="project" value="UniProtKB-UniRule"/>
</dbReference>
<dbReference type="PANTHER" id="PTHR10133">
    <property type="entry name" value="DNA POLYMERASE I"/>
    <property type="match status" value="1"/>
</dbReference>
<dbReference type="GO" id="GO:0006302">
    <property type="term" value="P:double-strand break repair"/>
    <property type="evidence" value="ECO:0007669"/>
    <property type="project" value="TreeGrafter"/>
</dbReference>
<dbReference type="InterPro" id="IPR036279">
    <property type="entry name" value="5-3_exonuclease_C_sf"/>
</dbReference>
<dbReference type="SUPFAM" id="SSF53098">
    <property type="entry name" value="Ribonuclease H-like"/>
    <property type="match status" value="1"/>
</dbReference>
<name>A0A233VM52_FINMA</name>
<keyword evidence="5 16" id="KW-0548">Nucleotidyltransferase</keyword>
<evidence type="ECO:0000256" key="5">
    <source>
        <dbReference type="ARBA" id="ARBA00022695"/>
    </source>
</evidence>
<comment type="subunit">
    <text evidence="16">Single-chain monomer with multiple functions.</text>
</comment>
<reference evidence="20" key="1">
    <citation type="submission" date="2017-04" db="EMBL/GenBank/DDBJ databases">
        <title>Finegoldia magna isolated from orthopedic joint implant-associated infections.</title>
        <authorList>
            <person name="Bjorklund S."/>
            <person name="Bruggemann H."/>
            <person name="Jensen A."/>
            <person name="Hellmark B."/>
            <person name="Soderquist B."/>
        </authorList>
    </citation>
    <scope>NUCLEOTIDE SEQUENCE [LARGE SCALE GENOMIC DNA]</scope>
    <source>
        <strain evidence="20">12T273</strain>
    </source>
</reference>
<dbReference type="PROSITE" id="PS00447">
    <property type="entry name" value="DNA_POLYMERASE_A"/>
    <property type="match status" value="1"/>
</dbReference>
<dbReference type="InterPro" id="IPR036397">
    <property type="entry name" value="RNaseH_sf"/>
</dbReference>
<evidence type="ECO:0000256" key="7">
    <source>
        <dbReference type="ARBA" id="ARBA00022722"/>
    </source>
</evidence>
<dbReference type="CDD" id="cd06140">
    <property type="entry name" value="DNA_polA_I_Bacillus_like_exo"/>
    <property type="match status" value="1"/>
</dbReference>
<keyword evidence="12 16" id="KW-0238">DNA-binding</keyword>
<dbReference type="InterPro" id="IPR001098">
    <property type="entry name" value="DNA-dir_DNA_pol_A_palm_dom"/>
</dbReference>
<dbReference type="SUPFAM" id="SSF47807">
    <property type="entry name" value="5' to 3' exonuclease, C-terminal subdomain"/>
    <property type="match status" value="1"/>
</dbReference>
<evidence type="ECO:0000256" key="9">
    <source>
        <dbReference type="ARBA" id="ARBA00022801"/>
    </source>
</evidence>